<dbReference type="GO" id="GO:0016757">
    <property type="term" value="F:glycosyltransferase activity"/>
    <property type="evidence" value="ECO:0007669"/>
    <property type="project" value="TreeGrafter"/>
</dbReference>
<dbReference type="Gene3D" id="3.40.50.2000">
    <property type="entry name" value="Glycogen Phosphorylase B"/>
    <property type="match status" value="1"/>
</dbReference>
<dbReference type="Pfam" id="PF13692">
    <property type="entry name" value="Glyco_trans_1_4"/>
    <property type="match status" value="1"/>
</dbReference>
<gene>
    <name evidence="1" type="ORF">S01H1_81773</name>
</gene>
<dbReference type="AlphaFoldDB" id="X0Z9G4"/>
<dbReference type="InterPro" id="IPR050194">
    <property type="entry name" value="Glycosyltransferase_grp1"/>
</dbReference>
<accession>X0Z9G4</accession>
<dbReference type="CDD" id="cd03801">
    <property type="entry name" value="GT4_PimA-like"/>
    <property type="match status" value="1"/>
</dbReference>
<comment type="caution">
    <text evidence="1">The sequence shown here is derived from an EMBL/GenBank/DDBJ whole genome shotgun (WGS) entry which is preliminary data.</text>
</comment>
<dbReference type="EMBL" id="BARS01055381">
    <property type="protein sequence ID" value="GAG45111.1"/>
    <property type="molecule type" value="Genomic_DNA"/>
</dbReference>
<evidence type="ECO:0000313" key="1">
    <source>
        <dbReference type="EMBL" id="GAG45111.1"/>
    </source>
</evidence>
<reference evidence="1" key="1">
    <citation type="journal article" date="2014" name="Front. Microbiol.">
        <title>High frequency of phylogenetically diverse reductive dehalogenase-homologous genes in deep subseafloor sedimentary metagenomes.</title>
        <authorList>
            <person name="Kawai M."/>
            <person name="Futagami T."/>
            <person name="Toyoda A."/>
            <person name="Takaki Y."/>
            <person name="Nishi S."/>
            <person name="Hori S."/>
            <person name="Arai W."/>
            <person name="Tsubouchi T."/>
            <person name="Morono Y."/>
            <person name="Uchiyama I."/>
            <person name="Ito T."/>
            <person name="Fujiyama A."/>
            <person name="Inagaki F."/>
            <person name="Takami H."/>
        </authorList>
    </citation>
    <scope>NUCLEOTIDE SEQUENCE</scope>
    <source>
        <strain evidence="1">Expedition CK06-06</strain>
    </source>
</reference>
<feature type="non-terminal residue" evidence="1">
    <location>
        <position position="1"/>
    </location>
</feature>
<dbReference type="PANTHER" id="PTHR45947:SF3">
    <property type="entry name" value="SULFOQUINOVOSYL TRANSFERASE SQD2"/>
    <property type="match status" value="1"/>
</dbReference>
<dbReference type="PANTHER" id="PTHR45947">
    <property type="entry name" value="SULFOQUINOVOSYL TRANSFERASE SQD2"/>
    <property type="match status" value="1"/>
</dbReference>
<sequence>KLVTIPNLIDTSIYSPRDVSRNNHSIMFAGGLHPHKCIHILLDAFRLVRQKIREAELHIYGDGAMWRGGDDYGNCLKKVKPQGVYFHGYVDNKDMPKIYSKHSILCLPSKLESFGLVTVEAQACGCIPVVHNVGGVAATLVDGRTGLLYSPNTPEKLAETIIKAMTVIDTDSSIRQTAIDFVRDNISVATAAEYISKLLHRLTI</sequence>
<feature type="non-terminal residue" evidence="1">
    <location>
        <position position="204"/>
    </location>
</feature>
<evidence type="ECO:0008006" key="2">
    <source>
        <dbReference type="Google" id="ProtNLM"/>
    </source>
</evidence>
<name>X0Z9G4_9ZZZZ</name>
<organism evidence="1">
    <name type="scientific">marine sediment metagenome</name>
    <dbReference type="NCBI Taxonomy" id="412755"/>
    <lineage>
        <taxon>unclassified sequences</taxon>
        <taxon>metagenomes</taxon>
        <taxon>ecological metagenomes</taxon>
    </lineage>
</organism>
<protein>
    <recommendedName>
        <fullName evidence="2">Glycosyl transferase family 1 domain-containing protein</fullName>
    </recommendedName>
</protein>
<dbReference type="SUPFAM" id="SSF53756">
    <property type="entry name" value="UDP-Glycosyltransferase/glycogen phosphorylase"/>
    <property type="match status" value="1"/>
</dbReference>
<proteinExistence type="predicted"/>